<evidence type="ECO:0000256" key="1">
    <source>
        <dbReference type="ARBA" id="ARBA00023016"/>
    </source>
</evidence>
<dbReference type="InterPro" id="IPR031107">
    <property type="entry name" value="Small_HSP"/>
</dbReference>
<comment type="similarity">
    <text evidence="2 3">Belongs to the small heat shock protein (HSP20) family.</text>
</comment>
<sequence length="161" mass="17236">MADHMLQMKFEMDSLMGAYRIPSPLRTDRMVPLDVSEDDKCYMVAAEVPGFHKSEIKVSLSEDSVLTMTGAHGDGSLAGAEIRKDGEAASKEEGGAMKQSGTPGNVPISACSRCHSFIQSIQLPEGVDLAAVTATIHKGPLTVWIPKVSEQVPKVRDIPVA</sequence>
<proteinExistence type="inferred from homology"/>
<comment type="caution">
    <text evidence="6">The sequence shown here is derived from an EMBL/GenBank/DDBJ whole genome shotgun (WGS) entry which is preliminary data.</text>
</comment>
<dbReference type="Proteomes" id="UP001165090">
    <property type="component" value="Unassembled WGS sequence"/>
</dbReference>
<keyword evidence="7" id="KW-1185">Reference proteome</keyword>
<dbReference type="EMBL" id="BSDZ01000011">
    <property type="protein sequence ID" value="GLI61985.1"/>
    <property type="molecule type" value="Genomic_DNA"/>
</dbReference>
<evidence type="ECO:0000313" key="6">
    <source>
        <dbReference type="EMBL" id="GLI61985.1"/>
    </source>
</evidence>
<keyword evidence="1" id="KW-0346">Stress response</keyword>
<name>A0ABQ5RWS0_9CHLO</name>
<dbReference type="InterPro" id="IPR008978">
    <property type="entry name" value="HSP20-like_chaperone"/>
</dbReference>
<feature type="domain" description="SHSP" evidence="5">
    <location>
        <begin position="24"/>
        <end position="161"/>
    </location>
</feature>
<dbReference type="SUPFAM" id="SSF49764">
    <property type="entry name" value="HSP20-like chaperones"/>
    <property type="match status" value="1"/>
</dbReference>
<dbReference type="PANTHER" id="PTHR11527">
    <property type="entry name" value="HEAT-SHOCK PROTEIN 20 FAMILY MEMBER"/>
    <property type="match status" value="1"/>
</dbReference>
<protein>
    <recommendedName>
        <fullName evidence="5">SHSP domain-containing protein</fullName>
    </recommendedName>
</protein>
<feature type="region of interest" description="Disordered" evidence="4">
    <location>
        <begin position="71"/>
        <end position="103"/>
    </location>
</feature>
<feature type="compositionally biased region" description="Basic and acidic residues" evidence="4">
    <location>
        <begin position="81"/>
        <end position="95"/>
    </location>
</feature>
<accession>A0ABQ5RWS0</accession>
<dbReference type="CDD" id="cd06464">
    <property type="entry name" value="ACD_sHsps-like"/>
    <property type="match status" value="1"/>
</dbReference>
<dbReference type="Pfam" id="PF00011">
    <property type="entry name" value="HSP20"/>
    <property type="match status" value="1"/>
</dbReference>
<evidence type="ECO:0000259" key="5">
    <source>
        <dbReference type="PROSITE" id="PS01031"/>
    </source>
</evidence>
<evidence type="ECO:0000256" key="4">
    <source>
        <dbReference type="SAM" id="MobiDB-lite"/>
    </source>
</evidence>
<dbReference type="Gene3D" id="2.60.40.790">
    <property type="match status" value="1"/>
</dbReference>
<gene>
    <name evidence="6" type="ORF">VaNZ11_004552</name>
</gene>
<dbReference type="PROSITE" id="PS01031">
    <property type="entry name" value="SHSP"/>
    <property type="match status" value="1"/>
</dbReference>
<reference evidence="6 7" key="1">
    <citation type="journal article" date="2023" name="IScience">
        <title>Expanded male sex-determining region conserved during the evolution of homothallism in the green alga Volvox.</title>
        <authorList>
            <person name="Yamamoto K."/>
            <person name="Matsuzaki R."/>
            <person name="Mahakham W."/>
            <person name="Heman W."/>
            <person name="Sekimoto H."/>
            <person name="Kawachi M."/>
            <person name="Minakuchi Y."/>
            <person name="Toyoda A."/>
            <person name="Nozaki H."/>
        </authorList>
    </citation>
    <scope>NUCLEOTIDE SEQUENCE [LARGE SCALE GENOMIC DNA]</scope>
    <source>
        <strain evidence="6 7">NIES-4468</strain>
    </source>
</reference>
<evidence type="ECO:0000256" key="2">
    <source>
        <dbReference type="PROSITE-ProRule" id="PRU00285"/>
    </source>
</evidence>
<evidence type="ECO:0000256" key="3">
    <source>
        <dbReference type="RuleBase" id="RU003616"/>
    </source>
</evidence>
<dbReference type="InterPro" id="IPR002068">
    <property type="entry name" value="A-crystallin/Hsp20_dom"/>
</dbReference>
<evidence type="ECO:0000313" key="7">
    <source>
        <dbReference type="Proteomes" id="UP001165090"/>
    </source>
</evidence>
<organism evidence="6 7">
    <name type="scientific">Volvox africanus</name>
    <dbReference type="NCBI Taxonomy" id="51714"/>
    <lineage>
        <taxon>Eukaryota</taxon>
        <taxon>Viridiplantae</taxon>
        <taxon>Chlorophyta</taxon>
        <taxon>core chlorophytes</taxon>
        <taxon>Chlorophyceae</taxon>
        <taxon>CS clade</taxon>
        <taxon>Chlamydomonadales</taxon>
        <taxon>Volvocaceae</taxon>
        <taxon>Volvox</taxon>
    </lineage>
</organism>